<sequence>MCRTRYIYECGHGREEKNDSCGLDTIWRKTLLSQKRHKITKVRKDRLCRACRSNTDDKTANKASKTAKKHREDHHKRRDTGEERNREGKKKNPNIRPPVEERHRTPPVTPVPVDDGYRSRHISGQSGRSQKSRRRMKEDASERQYEHTHDEDPWDIPRPSAPGPYTERVEEWVYSTEVPSTVGFVGSTAANVLDESTGKIYGEEKEQEPFLPGRAYWPKPQRQSSPLCPTEGPVNVCPRPASSVYSAHPGFRRSAEDSLINDPGRYDDGQSAMGTIWETEYGVDTDGEAPPMPSMPPELVDPCDSSNPSQNDPFYFDLKSLVGSETADRVLDDEMEDDQWPTADNPWPEPLVIPADRRSMTTSTEIGYLRDLRIEHNRKMKNYIPPEERARMERENSRKMEQIKEEWRANARRVSNETEITAPTDGKSSSRSMTDGTAPTSYNTTPVKRNRATATQANPNYPRKFNLAGALNDPHYHGRMNPGINPTPSSCGSQVYLHPRSPPAVPQAPIPEAQKQKQECRTTVETTWSQILPRDPKYDLGAARGPLPMVRPKDIRRYEREETAKKKAVKAEAKKKGKNDKKPAVFGQGFLTALGMSRHEPSLESFACAEATRHDSLHSQSTQRSHKSGRSSKKSHKSSHGNKRR</sequence>
<dbReference type="EMBL" id="JAGIXG020000001">
    <property type="protein sequence ID" value="KAI6785899.1"/>
    <property type="molecule type" value="Genomic_DNA"/>
</dbReference>
<feature type="region of interest" description="Disordered" evidence="1">
    <location>
        <begin position="55"/>
        <end position="159"/>
    </location>
</feature>
<proteinExistence type="predicted"/>
<organism evidence="2 3">
    <name type="scientific">Emericellopsis cladophorae</name>
    <dbReference type="NCBI Taxonomy" id="2686198"/>
    <lineage>
        <taxon>Eukaryota</taxon>
        <taxon>Fungi</taxon>
        <taxon>Dikarya</taxon>
        <taxon>Ascomycota</taxon>
        <taxon>Pezizomycotina</taxon>
        <taxon>Sordariomycetes</taxon>
        <taxon>Hypocreomycetidae</taxon>
        <taxon>Hypocreales</taxon>
        <taxon>Bionectriaceae</taxon>
        <taxon>Emericellopsis</taxon>
    </lineage>
</organism>
<protein>
    <submittedName>
        <fullName evidence="2">Uncharacterized protein</fullName>
    </submittedName>
</protein>
<feature type="compositionally biased region" description="Basic and acidic residues" evidence="1">
    <location>
        <begin position="551"/>
        <end position="574"/>
    </location>
</feature>
<dbReference type="AlphaFoldDB" id="A0A9Q0BIQ0"/>
<feature type="region of interest" description="Disordered" evidence="1">
    <location>
        <begin position="536"/>
        <end position="586"/>
    </location>
</feature>
<gene>
    <name evidence="2" type="ORF">J7T54_006238</name>
</gene>
<accession>A0A9Q0BIQ0</accession>
<feature type="region of interest" description="Disordered" evidence="1">
    <location>
        <begin position="605"/>
        <end position="645"/>
    </location>
</feature>
<comment type="caution">
    <text evidence="2">The sequence shown here is derived from an EMBL/GenBank/DDBJ whole genome shotgun (WGS) entry which is preliminary data.</text>
</comment>
<keyword evidence="3" id="KW-1185">Reference proteome</keyword>
<dbReference type="GeneID" id="75832716"/>
<evidence type="ECO:0000313" key="3">
    <source>
        <dbReference type="Proteomes" id="UP001055219"/>
    </source>
</evidence>
<feature type="compositionally biased region" description="Basic and acidic residues" evidence="1">
    <location>
        <begin position="136"/>
        <end position="151"/>
    </location>
</feature>
<dbReference type="Proteomes" id="UP001055219">
    <property type="component" value="Unassembled WGS sequence"/>
</dbReference>
<feature type="compositionally biased region" description="Polar residues" evidence="1">
    <location>
        <begin position="417"/>
        <end position="459"/>
    </location>
</feature>
<dbReference type="OrthoDB" id="10329972at2759"/>
<evidence type="ECO:0000313" key="2">
    <source>
        <dbReference type="EMBL" id="KAI6785899.1"/>
    </source>
</evidence>
<evidence type="ECO:0000256" key="1">
    <source>
        <dbReference type="SAM" id="MobiDB-lite"/>
    </source>
</evidence>
<feature type="region of interest" description="Disordered" evidence="1">
    <location>
        <begin position="407"/>
        <end position="462"/>
    </location>
</feature>
<name>A0A9Q0BIQ0_9HYPO</name>
<reference evidence="2" key="1">
    <citation type="journal article" date="2021" name="J Fungi (Basel)">
        <title>Genomic and Metabolomic Analyses of the Marine Fungus Emericellopsis cladophorae: Insights into Saltwater Adaptability Mechanisms and Its Biosynthetic Potential.</title>
        <authorList>
            <person name="Goncalves M.F.M."/>
            <person name="Hilario S."/>
            <person name="Van de Peer Y."/>
            <person name="Esteves A.C."/>
            <person name="Alves A."/>
        </authorList>
    </citation>
    <scope>NUCLEOTIDE SEQUENCE</scope>
    <source>
        <strain evidence="2">MUM 19.33</strain>
    </source>
</reference>
<feature type="compositionally biased region" description="Basic residues" evidence="1">
    <location>
        <begin position="624"/>
        <end position="645"/>
    </location>
</feature>
<reference evidence="2" key="2">
    <citation type="submission" date="2022-07" db="EMBL/GenBank/DDBJ databases">
        <authorList>
            <person name="Goncalves M.F.M."/>
            <person name="Hilario S."/>
            <person name="Van De Peer Y."/>
            <person name="Esteves A.C."/>
            <person name="Alves A."/>
        </authorList>
    </citation>
    <scope>NUCLEOTIDE SEQUENCE</scope>
    <source>
        <strain evidence="2">MUM 19.33</strain>
    </source>
</reference>
<dbReference type="RefSeq" id="XP_051366755.1">
    <property type="nucleotide sequence ID" value="XM_051505313.1"/>
</dbReference>
<feature type="compositionally biased region" description="Basic residues" evidence="1">
    <location>
        <begin position="65"/>
        <end position="78"/>
    </location>
</feature>